<keyword evidence="1" id="KW-0732">Signal</keyword>
<reference evidence="2 3" key="1">
    <citation type="journal article" date="2015" name="Genome Announc.">
        <title>Closed Genome Sequence of Octadecabacter temperatus SB1, the First Mesophilic Species of the Genus Octadecabacter.</title>
        <authorList>
            <person name="Voget S."/>
            <person name="Billerbeck S."/>
            <person name="Simon M."/>
            <person name="Daniel R."/>
        </authorList>
    </citation>
    <scope>NUCLEOTIDE SEQUENCE [LARGE SCALE GENOMIC DNA]</scope>
    <source>
        <strain evidence="2 3">SB1</strain>
    </source>
</reference>
<protein>
    <submittedName>
        <fullName evidence="2">Uncharacterized protein</fullName>
    </submittedName>
</protein>
<evidence type="ECO:0000313" key="2">
    <source>
        <dbReference type="EMBL" id="AKS45756.1"/>
    </source>
</evidence>
<dbReference type="EMBL" id="CP012160">
    <property type="protein sequence ID" value="AKS45756.1"/>
    <property type="molecule type" value="Genomic_DNA"/>
</dbReference>
<sequence length="1170" mass="126671">MMMTNRKSTLAALLGATALMLPAQVAISDGDSPPLVVEMPRQENTSVGVPPVSAPQGFVISIDGDAIAGDVGVRDVIRRTDVQLAQADVQVVYDGLGGTPRLDLQLLGGPRMYRAGDSLTVQSELNYPAYVERGEIRVVDLAARGGPQVIGVVPISPNGQMTITVPEGGDIALIHRVYDADGRFDATAPIPVTRVDRRANTDGVEEGTDQTALRRIPVYGGAVTVSGDNVPAGATVSALGEQIRPDSSGGFVLQRILPAGDYPVNVQVSGAGQNVDLTRDVDIPASEWFYVAVADLTLGRRTDGATGISETYQEGRLSAYVDGRTENGVEITASVDTGNGDLEDIFSRLQEKDPRQLSLRVDPDSLYPTYGDDSTSFDNTPTSGRVYLRIEREGNFVQFGDFEADLDGGTLVQNDRALYGLQGAYATAETTDEGEARARVMLYAAQPDQLPQRDVFLGTGGSVYFLERQDILSGTATLTAQIRDPDTGRILDTVELQPGVDYDVNYIQGIVTLARPLASTLDSGLIITGSDPDLVLVAQYEYTPTLTDIDGFTYGGRGEVWVTDQFRLGVNAMVDDSGSVDHTAVGIDALWRLNDDTYVVAEFARTEGTGFGSTYSSDGGLVIDPNPVFDELVYDDEARAARTGEALKFDARVGLADLGLTTEGSIGAYFEHRTEGFSSLDYQVLAATGDETLWGIYADVAPSDAFRYTVYADSYENDAGEVDRTIGAEAAVVLSERAILSFGIEHVDIVDPTPSAEQGTRTDIAARFDYALTETLEVYAFGQNSVAVDGLDRNDRYGVGGVYVMENGWSLAGEISDGSDGQGARIIAERDDGAGNTSYLGYELDAGREIDGNTVVGRDRGRYIMGGTRTVSDEVTMFGENSYDAFGRYRSFTSAYGLTYTPSDIWSTTVAFELGSVDDDFENVFDRTAVSFGLRRETENLSLSGRLEYRVEEGDKSGTAIDSETFVIATNATYIISPDARLVFDLNAASTETDDNIALDGEYGELSVGYAYRPTEHDRLNVLARYRYLHDMYGQRVDDTDENGPRQRSHVLSVDASYDLNEHWTLGGKFGYRISETSADETSPFEQNDAVLSAVSLRYHLVHNWDMLVELRNFQTIQAGTSETAALAAAYRHFGNNFKVGVGYNFGSFSDDLTDMSNDEGIFLNIIAKY</sequence>
<dbReference type="KEGG" id="otm:OSB_12010"/>
<dbReference type="SUPFAM" id="SSF56935">
    <property type="entry name" value="Porins"/>
    <property type="match status" value="1"/>
</dbReference>
<dbReference type="STRING" id="1458307.OSB_12010"/>
<keyword evidence="3" id="KW-1185">Reference proteome</keyword>
<gene>
    <name evidence="2" type="ORF">OSB_12010</name>
</gene>
<dbReference type="Gene3D" id="2.40.160.40">
    <property type="entry name" value="monomeric porin ompg"/>
    <property type="match status" value="1"/>
</dbReference>
<evidence type="ECO:0000313" key="3">
    <source>
        <dbReference type="Proteomes" id="UP000067444"/>
    </source>
</evidence>
<evidence type="ECO:0000256" key="1">
    <source>
        <dbReference type="ARBA" id="ARBA00022729"/>
    </source>
</evidence>
<dbReference type="Proteomes" id="UP000067444">
    <property type="component" value="Chromosome"/>
</dbReference>
<accession>A0A0K0Y4G9</accession>
<organism evidence="2 3">
    <name type="scientific">Octadecabacter temperatus</name>
    <dbReference type="NCBI Taxonomy" id="1458307"/>
    <lineage>
        <taxon>Bacteria</taxon>
        <taxon>Pseudomonadati</taxon>
        <taxon>Pseudomonadota</taxon>
        <taxon>Alphaproteobacteria</taxon>
        <taxon>Rhodobacterales</taxon>
        <taxon>Roseobacteraceae</taxon>
        <taxon>Octadecabacter</taxon>
    </lineage>
</organism>
<proteinExistence type="predicted"/>
<dbReference type="PATRIC" id="fig|1458307.3.peg.1215"/>
<dbReference type="InterPro" id="IPR053713">
    <property type="entry name" value="Bact_OM_Channel_sf"/>
</dbReference>
<dbReference type="AlphaFoldDB" id="A0A0K0Y4G9"/>
<name>A0A0K0Y4G9_9RHOB</name>
<dbReference type="RefSeq" id="WP_144420079.1">
    <property type="nucleotide sequence ID" value="NZ_FSRP01000001.1"/>
</dbReference>